<name>A0A915HR42_ROMCU</name>
<organism evidence="1 2">
    <name type="scientific">Romanomermis culicivorax</name>
    <name type="common">Nematode worm</name>
    <dbReference type="NCBI Taxonomy" id="13658"/>
    <lineage>
        <taxon>Eukaryota</taxon>
        <taxon>Metazoa</taxon>
        <taxon>Ecdysozoa</taxon>
        <taxon>Nematoda</taxon>
        <taxon>Enoplea</taxon>
        <taxon>Dorylaimia</taxon>
        <taxon>Mermithida</taxon>
        <taxon>Mermithoidea</taxon>
        <taxon>Mermithidae</taxon>
        <taxon>Romanomermis</taxon>
    </lineage>
</organism>
<dbReference type="AlphaFoldDB" id="A0A915HR42"/>
<dbReference type="Proteomes" id="UP000887565">
    <property type="component" value="Unplaced"/>
</dbReference>
<accession>A0A915HR42</accession>
<dbReference type="WBParaSite" id="nRc.2.0.1.t03910-RA">
    <property type="protein sequence ID" value="nRc.2.0.1.t03910-RA"/>
    <property type="gene ID" value="nRc.2.0.1.g03910"/>
</dbReference>
<sequence>MNPHMAYGQPQLRQDNPYFLINVKRSKLLCLANLKTLGKARTQPASTQAIRPMVSKAVPAILVPQRDPAIDSGIPDIYTAEEDENYEDKPDAWNYKFYESSAVDSTYDRST</sequence>
<evidence type="ECO:0000313" key="2">
    <source>
        <dbReference type="WBParaSite" id="nRc.2.0.1.t03910-RA"/>
    </source>
</evidence>
<proteinExistence type="predicted"/>
<evidence type="ECO:0000313" key="1">
    <source>
        <dbReference type="Proteomes" id="UP000887565"/>
    </source>
</evidence>
<reference evidence="2" key="1">
    <citation type="submission" date="2022-11" db="UniProtKB">
        <authorList>
            <consortium name="WormBaseParasite"/>
        </authorList>
    </citation>
    <scope>IDENTIFICATION</scope>
</reference>
<keyword evidence="1" id="KW-1185">Reference proteome</keyword>
<protein>
    <submittedName>
        <fullName evidence="2">Uncharacterized protein</fullName>
    </submittedName>
</protein>